<evidence type="ECO:0000256" key="5">
    <source>
        <dbReference type="ARBA" id="ARBA00048200"/>
    </source>
</evidence>
<dbReference type="InterPro" id="IPR005913">
    <property type="entry name" value="dTDP_dehydrorham_reduct"/>
</dbReference>
<evidence type="ECO:0000256" key="1">
    <source>
        <dbReference type="ARBA" id="ARBA00004781"/>
    </source>
</evidence>
<dbReference type="EMBL" id="NIGF01000007">
    <property type="protein sequence ID" value="PQV63992.1"/>
    <property type="molecule type" value="Genomic_DNA"/>
</dbReference>
<comment type="similarity">
    <text evidence="2 6">Belongs to the dTDP-4-dehydrorhamnose reductase family.</text>
</comment>
<dbReference type="PANTHER" id="PTHR10491">
    <property type="entry name" value="DTDP-4-DEHYDRORHAMNOSE REDUCTASE"/>
    <property type="match status" value="1"/>
</dbReference>
<dbReference type="InterPro" id="IPR029903">
    <property type="entry name" value="RmlD-like-bd"/>
</dbReference>
<evidence type="ECO:0000256" key="3">
    <source>
        <dbReference type="ARBA" id="ARBA00012929"/>
    </source>
</evidence>
<dbReference type="GO" id="GO:0005829">
    <property type="term" value="C:cytosol"/>
    <property type="evidence" value="ECO:0007669"/>
    <property type="project" value="TreeGrafter"/>
</dbReference>
<comment type="function">
    <text evidence="6">Catalyzes the reduction of dTDP-6-deoxy-L-lyxo-4-hexulose to yield dTDP-L-rhamnose.</text>
</comment>
<dbReference type="InParanoid" id="A0A2S8ST66"/>
<evidence type="ECO:0000313" key="8">
    <source>
        <dbReference type="EMBL" id="PQV63992.1"/>
    </source>
</evidence>
<dbReference type="SUPFAM" id="SSF51735">
    <property type="entry name" value="NAD(P)-binding Rossmann-fold domains"/>
    <property type="match status" value="1"/>
</dbReference>
<dbReference type="UniPathway" id="UPA00124"/>
<dbReference type="Gene3D" id="3.90.25.10">
    <property type="entry name" value="UDP-galactose 4-epimerase, domain 1"/>
    <property type="match status" value="1"/>
</dbReference>
<reference evidence="8 9" key="1">
    <citation type="journal article" date="2018" name="Syst. Appl. Microbiol.">
        <title>Abditibacterium utsteinense sp. nov., the first cultivated member of candidate phylum FBP, isolated from ice-free Antarctic soil samples.</title>
        <authorList>
            <person name="Tahon G."/>
            <person name="Tytgat B."/>
            <person name="Lebbe L."/>
            <person name="Carlier A."/>
            <person name="Willems A."/>
        </authorList>
    </citation>
    <scope>NUCLEOTIDE SEQUENCE [LARGE SCALE GENOMIC DNA]</scope>
    <source>
        <strain evidence="8 9">LMG 29911</strain>
    </source>
</reference>
<evidence type="ECO:0000256" key="4">
    <source>
        <dbReference type="ARBA" id="ARBA00017099"/>
    </source>
</evidence>
<name>A0A2S8ST66_9BACT</name>
<dbReference type="GO" id="GO:0008831">
    <property type="term" value="F:dTDP-4-dehydrorhamnose reductase activity"/>
    <property type="evidence" value="ECO:0007669"/>
    <property type="project" value="UniProtKB-EC"/>
</dbReference>
<dbReference type="InterPro" id="IPR036291">
    <property type="entry name" value="NAD(P)-bd_dom_sf"/>
</dbReference>
<dbReference type="Gene3D" id="3.40.50.720">
    <property type="entry name" value="NAD(P)-binding Rossmann-like Domain"/>
    <property type="match status" value="1"/>
</dbReference>
<evidence type="ECO:0000259" key="7">
    <source>
        <dbReference type="Pfam" id="PF04321"/>
    </source>
</evidence>
<dbReference type="CDD" id="cd05254">
    <property type="entry name" value="dTDP_HR_like_SDR_e"/>
    <property type="match status" value="1"/>
</dbReference>
<comment type="catalytic activity">
    <reaction evidence="5">
        <text>dTDP-beta-L-rhamnose + NADP(+) = dTDP-4-dehydro-beta-L-rhamnose + NADPH + H(+)</text>
        <dbReference type="Rhea" id="RHEA:21796"/>
        <dbReference type="ChEBI" id="CHEBI:15378"/>
        <dbReference type="ChEBI" id="CHEBI:57510"/>
        <dbReference type="ChEBI" id="CHEBI:57783"/>
        <dbReference type="ChEBI" id="CHEBI:58349"/>
        <dbReference type="ChEBI" id="CHEBI:62830"/>
        <dbReference type="EC" id="1.1.1.133"/>
    </reaction>
</comment>
<sequence>MPTPISKILITGARGQLARALAHAAPAATEIVALERAHLDICDAAAVKAALETHRPEVVFNGAAYNLVDKAEGDGARTALEINALGPAVLAAACRDMGAKLVHFSTDFVFDGQKKSPYLEADPAQPQGVYGASKLCGENVVLAASPRHLVIRVCRLFGPIDGETQKPGGNFPLLMIKLGKERESVRVVDDQIGSPSYTPDLARGVWQLLENGASGLFHLSNAGEVSFADYAREIFQIAGVSCAVEAVSTADYGAPAARPLYSTLDNAKAHHNGVAPLRHWREALQEFLQEKA</sequence>
<gene>
    <name evidence="8" type="ORF">B1R32_10714</name>
</gene>
<dbReference type="Pfam" id="PF04321">
    <property type="entry name" value="RmlD_sub_bind"/>
    <property type="match status" value="1"/>
</dbReference>
<evidence type="ECO:0000256" key="2">
    <source>
        <dbReference type="ARBA" id="ARBA00010944"/>
    </source>
</evidence>
<dbReference type="NCBIfam" id="TIGR01214">
    <property type="entry name" value="rmlD"/>
    <property type="match status" value="1"/>
</dbReference>
<dbReference type="RefSeq" id="WP_105483472.1">
    <property type="nucleotide sequence ID" value="NZ_NIGF01000007.1"/>
</dbReference>
<keyword evidence="6" id="KW-0521">NADP</keyword>
<dbReference type="GO" id="GO:0019305">
    <property type="term" value="P:dTDP-rhamnose biosynthetic process"/>
    <property type="evidence" value="ECO:0007669"/>
    <property type="project" value="UniProtKB-UniPathway"/>
</dbReference>
<dbReference type="Proteomes" id="UP000237684">
    <property type="component" value="Unassembled WGS sequence"/>
</dbReference>
<accession>A0A2S8ST66</accession>
<evidence type="ECO:0000256" key="6">
    <source>
        <dbReference type="RuleBase" id="RU364082"/>
    </source>
</evidence>
<comment type="caution">
    <text evidence="8">The sequence shown here is derived from an EMBL/GenBank/DDBJ whole genome shotgun (WGS) entry which is preliminary data.</text>
</comment>
<feature type="domain" description="RmlD-like substrate binding" evidence="7">
    <location>
        <begin position="7"/>
        <end position="290"/>
    </location>
</feature>
<organism evidence="8 9">
    <name type="scientific">Abditibacterium utsteinense</name>
    <dbReference type="NCBI Taxonomy" id="1960156"/>
    <lineage>
        <taxon>Bacteria</taxon>
        <taxon>Pseudomonadati</taxon>
        <taxon>Abditibacteriota</taxon>
        <taxon>Abditibacteriia</taxon>
        <taxon>Abditibacteriales</taxon>
        <taxon>Abditibacteriaceae</taxon>
        <taxon>Abditibacterium</taxon>
    </lineage>
</organism>
<dbReference type="PANTHER" id="PTHR10491:SF4">
    <property type="entry name" value="METHIONINE ADENOSYLTRANSFERASE 2 SUBUNIT BETA"/>
    <property type="match status" value="1"/>
</dbReference>
<proteinExistence type="inferred from homology"/>
<dbReference type="AlphaFoldDB" id="A0A2S8ST66"/>
<comment type="pathway">
    <text evidence="1 6">Carbohydrate biosynthesis; dTDP-L-rhamnose biosynthesis.</text>
</comment>
<dbReference type="FunCoup" id="A0A2S8ST66">
    <property type="interactions" value="372"/>
</dbReference>
<protein>
    <recommendedName>
        <fullName evidence="4 6">dTDP-4-dehydrorhamnose reductase</fullName>
        <ecNumber evidence="3 6">1.1.1.133</ecNumber>
    </recommendedName>
</protein>
<evidence type="ECO:0000313" key="9">
    <source>
        <dbReference type="Proteomes" id="UP000237684"/>
    </source>
</evidence>
<keyword evidence="6" id="KW-0560">Oxidoreductase</keyword>
<dbReference type="OrthoDB" id="9803892at2"/>
<keyword evidence="9" id="KW-1185">Reference proteome</keyword>
<dbReference type="EC" id="1.1.1.133" evidence="3 6"/>